<dbReference type="EMBL" id="UXAW01000048">
    <property type="protein sequence ID" value="VDC23492.1"/>
    <property type="molecule type" value="Genomic_DNA"/>
</dbReference>
<reference evidence="8 9" key="1">
    <citation type="submission" date="2018-11" db="EMBL/GenBank/DDBJ databases">
        <authorList>
            <person name="Criscuolo A."/>
        </authorList>
    </citation>
    <scope>NUCLEOTIDE SEQUENCE [LARGE SCALE GENOMIC DNA]</scope>
    <source>
        <strain evidence="8">ACIP111625</strain>
    </source>
</reference>
<organism evidence="8 9">
    <name type="scientific">Pseudogemmobacter humi</name>
    <dbReference type="NCBI Taxonomy" id="2483812"/>
    <lineage>
        <taxon>Bacteria</taxon>
        <taxon>Pseudomonadati</taxon>
        <taxon>Pseudomonadota</taxon>
        <taxon>Alphaproteobacteria</taxon>
        <taxon>Rhodobacterales</taxon>
        <taxon>Paracoccaceae</taxon>
        <taxon>Pseudogemmobacter</taxon>
    </lineage>
</organism>
<keyword evidence="5" id="KW-0482">Metalloprotease</keyword>
<evidence type="ECO:0000256" key="6">
    <source>
        <dbReference type="RuleBase" id="RU003797"/>
    </source>
</evidence>
<dbReference type="InterPro" id="IPR020891">
    <property type="entry name" value="UPF0758_CS"/>
</dbReference>
<dbReference type="SUPFAM" id="SSF102712">
    <property type="entry name" value="JAB1/MPN domain"/>
    <property type="match status" value="1"/>
</dbReference>
<dbReference type="Gene3D" id="3.40.140.10">
    <property type="entry name" value="Cytidine Deaminase, domain 2"/>
    <property type="match status" value="1"/>
</dbReference>
<keyword evidence="9" id="KW-1185">Reference proteome</keyword>
<dbReference type="PROSITE" id="PS50249">
    <property type="entry name" value="MPN"/>
    <property type="match status" value="1"/>
</dbReference>
<evidence type="ECO:0000256" key="3">
    <source>
        <dbReference type="ARBA" id="ARBA00022801"/>
    </source>
</evidence>
<keyword evidence="3" id="KW-0378">Hydrolase</keyword>
<dbReference type="InterPro" id="IPR001405">
    <property type="entry name" value="UPF0758"/>
</dbReference>
<evidence type="ECO:0000259" key="7">
    <source>
        <dbReference type="PROSITE" id="PS50249"/>
    </source>
</evidence>
<gene>
    <name evidence="8" type="ORF">XINFAN_01072</name>
</gene>
<dbReference type="InterPro" id="IPR046778">
    <property type="entry name" value="UPF0758_N"/>
</dbReference>
<dbReference type="GO" id="GO:0008237">
    <property type="term" value="F:metallopeptidase activity"/>
    <property type="evidence" value="ECO:0007669"/>
    <property type="project" value="UniProtKB-KW"/>
</dbReference>
<dbReference type="PROSITE" id="PS01302">
    <property type="entry name" value="UPF0758"/>
    <property type="match status" value="1"/>
</dbReference>
<sequence length="254" mass="28324">MAQHHGFAESPLPLSFPFGDEAEAVPLPGRLPSYIRDHRARLRARFTEGGAAAMPDYELLELILFRAIPRQDVKPLARLLIDTFGDFNRVLSAPPARLTAVKGVGEAVVLELKLVEASAQRLMRARVMNRPALSSWDALLDYCHTTMAHRETEQFRLLFLDRKNVLIADEEQARGTVDHVPVYPREVVKRALELNASALILVHNHPSGDPTPSEADITMTMQVQDACRTLGITLHDHLIIGKSKEVSLRSLGYL</sequence>
<protein>
    <recommendedName>
        <fullName evidence="7">MPN domain-containing protein</fullName>
    </recommendedName>
</protein>
<dbReference type="Pfam" id="PF04002">
    <property type="entry name" value="RadC"/>
    <property type="match status" value="1"/>
</dbReference>
<dbReference type="Proteomes" id="UP000277498">
    <property type="component" value="Unassembled WGS sequence"/>
</dbReference>
<dbReference type="GO" id="GO:0006508">
    <property type="term" value="P:proteolysis"/>
    <property type="evidence" value="ECO:0007669"/>
    <property type="project" value="UniProtKB-KW"/>
</dbReference>
<evidence type="ECO:0000256" key="1">
    <source>
        <dbReference type="ARBA" id="ARBA00022670"/>
    </source>
</evidence>
<dbReference type="PANTHER" id="PTHR30471:SF3">
    <property type="entry name" value="UPF0758 PROTEIN YEES-RELATED"/>
    <property type="match status" value="1"/>
</dbReference>
<dbReference type="InterPro" id="IPR010994">
    <property type="entry name" value="RuvA_2-like"/>
</dbReference>
<dbReference type="CDD" id="cd08071">
    <property type="entry name" value="MPN_DUF2466"/>
    <property type="match status" value="1"/>
</dbReference>
<dbReference type="GO" id="GO:0046872">
    <property type="term" value="F:metal ion binding"/>
    <property type="evidence" value="ECO:0007669"/>
    <property type="project" value="UniProtKB-KW"/>
</dbReference>
<dbReference type="OrthoDB" id="9804482at2"/>
<dbReference type="AlphaFoldDB" id="A0A3P5WQW8"/>
<dbReference type="SUPFAM" id="SSF47781">
    <property type="entry name" value="RuvA domain 2-like"/>
    <property type="match status" value="1"/>
</dbReference>
<proteinExistence type="inferred from homology"/>
<dbReference type="RefSeq" id="WP_124085486.1">
    <property type="nucleotide sequence ID" value="NZ_UXAW01000048.1"/>
</dbReference>
<dbReference type="Pfam" id="PF20582">
    <property type="entry name" value="UPF0758_N"/>
    <property type="match status" value="1"/>
</dbReference>
<evidence type="ECO:0000256" key="4">
    <source>
        <dbReference type="ARBA" id="ARBA00022833"/>
    </source>
</evidence>
<evidence type="ECO:0000313" key="8">
    <source>
        <dbReference type="EMBL" id="VDC23492.1"/>
    </source>
</evidence>
<feature type="domain" description="MPN" evidence="7">
    <location>
        <begin position="132"/>
        <end position="254"/>
    </location>
</feature>
<dbReference type="PANTHER" id="PTHR30471">
    <property type="entry name" value="DNA REPAIR PROTEIN RADC"/>
    <property type="match status" value="1"/>
</dbReference>
<keyword evidence="2" id="KW-0479">Metal-binding</keyword>
<keyword evidence="4" id="KW-0862">Zinc</keyword>
<dbReference type="InterPro" id="IPR037518">
    <property type="entry name" value="MPN"/>
</dbReference>
<keyword evidence="1" id="KW-0645">Protease</keyword>
<name>A0A3P5WQW8_9RHOB</name>
<evidence type="ECO:0000313" key="9">
    <source>
        <dbReference type="Proteomes" id="UP000277498"/>
    </source>
</evidence>
<dbReference type="Gene3D" id="1.10.150.20">
    <property type="entry name" value="5' to 3' exonuclease, C-terminal subdomain"/>
    <property type="match status" value="1"/>
</dbReference>
<accession>A0A3P5WQW8</accession>
<evidence type="ECO:0000256" key="5">
    <source>
        <dbReference type="ARBA" id="ARBA00023049"/>
    </source>
</evidence>
<dbReference type="InterPro" id="IPR025657">
    <property type="entry name" value="RadC_JAB"/>
</dbReference>
<comment type="similarity">
    <text evidence="6">Belongs to the UPF0758 family.</text>
</comment>
<evidence type="ECO:0000256" key="2">
    <source>
        <dbReference type="ARBA" id="ARBA00022723"/>
    </source>
</evidence>
<dbReference type="NCBIfam" id="NF000642">
    <property type="entry name" value="PRK00024.1"/>
    <property type="match status" value="1"/>
</dbReference>
<dbReference type="NCBIfam" id="TIGR00608">
    <property type="entry name" value="radc"/>
    <property type="match status" value="1"/>
</dbReference>